<dbReference type="InterPro" id="IPR011129">
    <property type="entry name" value="CSD"/>
</dbReference>
<comment type="function">
    <text evidence="1">Catalyzes the last step of tRNA splicing, the transfer of the splice junction 2'-phosphate from ligated tRNA to NAD to produce ADP-ribose 1''-2'' cyclic phosphate.</text>
</comment>
<dbReference type="PROSITE" id="PS51857">
    <property type="entry name" value="CSD_2"/>
    <property type="match status" value="1"/>
</dbReference>
<feature type="compositionally biased region" description="Low complexity" evidence="4">
    <location>
        <begin position="381"/>
        <end position="393"/>
    </location>
</feature>
<dbReference type="Pfam" id="PF00313">
    <property type="entry name" value="CSD"/>
    <property type="match status" value="1"/>
</dbReference>
<dbReference type="InterPro" id="IPR002059">
    <property type="entry name" value="CSP_DNA-bd"/>
</dbReference>
<dbReference type="Gene3D" id="2.40.50.140">
    <property type="entry name" value="Nucleic acid-binding proteins"/>
    <property type="match status" value="1"/>
</dbReference>
<dbReference type="GO" id="GO:0000215">
    <property type="term" value="F:tRNA 2'-phosphotransferase activity"/>
    <property type="evidence" value="ECO:0007669"/>
    <property type="project" value="UniProtKB-EC"/>
</dbReference>
<evidence type="ECO:0000256" key="3">
    <source>
        <dbReference type="ARBA" id="ARBA00047949"/>
    </source>
</evidence>
<dbReference type="SMART" id="SM00357">
    <property type="entry name" value="CSP"/>
    <property type="match status" value="1"/>
</dbReference>
<dbReference type="PANTHER" id="PTHR46565">
    <property type="entry name" value="COLD SHOCK DOMAIN PROTEIN 2"/>
    <property type="match status" value="1"/>
</dbReference>
<feature type="region of interest" description="Disordered" evidence="4">
    <location>
        <begin position="1"/>
        <end position="42"/>
    </location>
</feature>
<feature type="compositionally biased region" description="Basic and acidic residues" evidence="4">
    <location>
        <begin position="1"/>
        <end position="20"/>
    </location>
</feature>
<comment type="catalytic activity">
    <reaction evidence="3">
        <text>2'-phospho-[ligated tRNA] + NAD(+) = mature tRNA + ADP-alpha-D-ribose 1'',2''-cyclic phosphate + nicotinamide</text>
        <dbReference type="Rhea" id="RHEA:23324"/>
        <dbReference type="Rhea" id="RHEA-COMP:11106"/>
        <dbReference type="Rhea" id="RHEA-COMP:11107"/>
        <dbReference type="ChEBI" id="CHEBI:17154"/>
        <dbReference type="ChEBI" id="CHEBI:57540"/>
        <dbReference type="ChEBI" id="CHEBI:76596"/>
        <dbReference type="ChEBI" id="CHEBI:82883"/>
        <dbReference type="ChEBI" id="CHEBI:85027"/>
        <dbReference type="EC" id="2.7.1.160"/>
    </reaction>
</comment>
<reference evidence="6" key="1">
    <citation type="submission" date="2021-01" db="EMBL/GenBank/DDBJ databases">
        <authorList>
            <person name="Corre E."/>
            <person name="Pelletier E."/>
            <person name="Niang G."/>
            <person name="Scheremetjew M."/>
            <person name="Finn R."/>
            <person name="Kale V."/>
            <person name="Holt S."/>
            <person name="Cochrane G."/>
            <person name="Meng A."/>
            <person name="Brown T."/>
            <person name="Cohen L."/>
        </authorList>
    </citation>
    <scope>NUCLEOTIDE SEQUENCE</scope>
</reference>
<dbReference type="InterPro" id="IPR042080">
    <property type="entry name" value="RNA_2'-PTrans_N"/>
</dbReference>
<dbReference type="EMBL" id="HBFQ01047694">
    <property type="protein sequence ID" value="CAD8859658.1"/>
    <property type="molecule type" value="Transcribed_RNA"/>
</dbReference>
<evidence type="ECO:0000256" key="2">
    <source>
        <dbReference type="ARBA" id="ARBA00012007"/>
    </source>
</evidence>
<dbReference type="PANTHER" id="PTHR46565:SF20">
    <property type="entry name" value="COLD SHOCK DOMAIN-CONTAINING PROTEIN 4"/>
    <property type="match status" value="1"/>
</dbReference>
<evidence type="ECO:0000256" key="1">
    <source>
        <dbReference type="ARBA" id="ARBA00003343"/>
    </source>
</evidence>
<dbReference type="AlphaFoldDB" id="A0A7S1AMW8"/>
<dbReference type="CDD" id="cd04458">
    <property type="entry name" value="CSP_CDS"/>
    <property type="match status" value="1"/>
</dbReference>
<organism evidence="6">
    <name type="scientific">Noctiluca scintillans</name>
    <name type="common">Sea sparkle</name>
    <name type="synonym">Red tide dinoflagellate</name>
    <dbReference type="NCBI Taxonomy" id="2966"/>
    <lineage>
        <taxon>Eukaryota</taxon>
        <taxon>Sar</taxon>
        <taxon>Alveolata</taxon>
        <taxon>Dinophyceae</taxon>
        <taxon>Noctilucales</taxon>
        <taxon>Noctilucaceae</taxon>
        <taxon>Noctiluca</taxon>
    </lineage>
</organism>
<evidence type="ECO:0000313" key="6">
    <source>
        <dbReference type="EMBL" id="CAD8859658.1"/>
    </source>
</evidence>
<evidence type="ECO:0000256" key="4">
    <source>
        <dbReference type="SAM" id="MobiDB-lite"/>
    </source>
</evidence>
<evidence type="ECO:0000259" key="5">
    <source>
        <dbReference type="PROSITE" id="PS51857"/>
    </source>
</evidence>
<dbReference type="GO" id="GO:0003676">
    <property type="term" value="F:nucleic acid binding"/>
    <property type="evidence" value="ECO:0007669"/>
    <property type="project" value="InterPro"/>
</dbReference>
<dbReference type="InterPro" id="IPR012340">
    <property type="entry name" value="NA-bd_OB-fold"/>
</dbReference>
<feature type="region of interest" description="Disordered" evidence="4">
    <location>
        <begin position="292"/>
        <end position="393"/>
    </location>
</feature>
<name>A0A7S1AMW8_NOCSC</name>
<protein>
    <recommendedName>
        <fullName evidence="2">2'-phosphotransferase</fullName>
        <ecNumber evidence="2">2.7.1.160</ecNumber>
    </recommendedName>
</protein>
<proteinExistence type="predicted"/>
<dbReference type="Gene3D" id="1.10.10.970">
    <property type="entry name" value="RNA 2'-phosphotransferase, Tpt1/KptA family, N-terminal domain"/>
    <property type="match status" value="1"/>
</dbReference>
<feature type="compositionally biased region" description="Low complexity" evidence="4">
    <location>
        <begin position="325"/>
        <end position="342"/>
    </location>
</feature>
<dbReference type="EC" id="2.7.1.160" evidence="2"/>
<gene>
    <name evidence="6" type="ORF">NSCI0253_LOCUS34012</name>
</gene>
<dbReference type="InterPro" id="IPR002745">
    <property type="entry name" value="Ptrans_KptA/Tpt1"/>
</dbReference>
<dbReference type="Pfam" id="PF01885">
    <property type="entry name" value="PTS_2-RNA"/>
    <property type="match status" value="1"/>
</dbReference>
<feature type="domain" description="CSD" evidence="5">
    <location>
        <begin position="221"/>
        <end position="286"/>
    </location>
</feature>
<dbReference type="SUPFAM" id="SSF50249">
    <property type="entry name" value="Nucleic acid-binding proteins"/>
    <property type="match status" value="1"/>
</dbReference>
<dbReference type="SUPFAM" id="SSF56399">
    <property type="entry name" value="ADP-ribosylation"/>
    <property type="match status" value="1"/>
</dbReference>
<sequence length="416" mass="43962">MPRKARVAEGKAPEPKERAKPAPVEKTAGKAGGKGAPKRRAQERVITWSADDDERTAWSKKVSWVLRHGIGRLSMEVSPDGWVKLSDVLATKIMEGAPEEKVLAMIEASNEQKLRYELRETDGVQMIRAVTKVRGTTTAPVDPAEPTEEPATDFSLRQDAPAFVPNAVRFQAQLASATAAMMSPLPGYPPFAAPYPWPGLGGFSGFPFMVPGMPPLANSERYQGRIKSFNTEKGFGFIESAGAHAQFGRDVFVHRTVIGSFGVGAEVTFTVETNKQGMPQAKHLMDAQHLAFTGGKDSRKGKGKGGQGKGAGRKGAKKGEKEEGGQTQVVGGTAAETAQQEAPQDVPQEASQEAPHEAPQELSLEASRETSPEALQEASLAAPQDGAAAESAADVSVVAVKDASPAPEASVGTSAE</sequence>
<accession>A0A7S1AMW8</accession>